<dbReference type="InterPro" id="IPR002931">
    <property type="entry name" value="Transglutaminase-like"/>
</dbReference>
<reference evidence="4 5" key="1">
    <citation type="submission" date="2018-06" db="EMBL/GenBank/DDBJ databases">
        <title>Genomic Encyclopedia of Type Strains, Phase IV (KMG-IV): sequencing the most valuable type-strain genomes for metagenomic binning, comparative biology and taxonomic classification.</title>
        <authorList>
            <person name="Goeker M."/>
        </authorList>
    </citation>
    <scope>NUCLEOTIDE SEQUENCE [LARGE SCALE GENOMIC DNA]</scope>
    <source>
        <strain evidence="4 5">DSM 15140</strain>
    </source>
</reference>
<dbReference type="InterPro" id="IPR021878">
    <property type="entry name" value="TgpA_N"/>
</dbReference>
<feature type="transmembrane region" description="Helical" evidence="2">
    <location>
        <begin position="12"/>
        <end position="32"/>
    </location>
</feature>
<evidence type="ECO:0000259" key="3">
    <source>
        <dbReference type="SMART" id="SM00460"/>
    </source>
</evidence>
<dbReference type="InterPro" id="IPR052901">
    <property type="entry name" value="Bact_TGase-like"/>
</dbReference>
<feature type="transmembrane region" description="Helical" evidence="2">
    <location>
        <begin position="198"/>
        <end position="223"/>
    </location>
</feature>
<dbReference type="GO" id="GO:0006508">
    <property type="term" value="P:proteolysis"/>
    <property type="evidence" value="ECO:0007669"/>
    <property type="project" value="UniProtKB-KW"/>
</dbReference>
<name>A0A366DTX2_9BACI</name>
<organism evidence="4 5">
    <name type="scientific">Paraliobacillus ryukyuensis</name>
    <dbReference type="NCBI Taxonomy" id="200904"/>
    <lineage>
        <taxon>Bacteria</taxon>
        <taxon>Bacillati</taxon>
        <taxon>Bacillota</taxon>
        <taxon>Bacilli</taxon>
        <taxon>Bacillales</taxon>
        <taxon>Bacillaceae</taxon>
        <taxon>Paraliobacillus</taxon>
    </lineage>
</organism>
<feature type="transmembrane region" description="Helical" evidence="2">
    <location>
        <begin position="116"/>
        <end position="136"/>
    </location>
</feature>
<dbReference type="Gene3D" id="3.10.620.30">
    <property type="match status" value="1"/>
</dbReference>
<accession>A0A366DTX2</accession>
<dbReference type="OrthoDB" id="9804872at2"/>
<evidence type="ECO:0000313" key="5">
    <source>
        <dbReference type="Proteomes" id="UP000252254"/>
    </source>
</evidence>
<dbReference type="PANTHER" id="PTHR42736">
    <property type="entry name" value="PROTEIN-GLUTAMINE GAMMA-GLUTAMYLTRANSFERASE"/>
    <property type="match status" value="1"/>
</dbReference>
<feature type="domain" description="Transglutaminase-like" evidence="3">
    <location>
        <begin position="477"/>
        <end position="554"/>
    </location>
</feature>
<dbReference type="STRING" id="200904.GCA_900168775_02699"/>
<proteinExistence type="predicted"/>
<feature type="compositionally biased region" description="Acidic residues" evidence="1">
    <location>
        <begin position="574"/>
        <end position="593"/>
    </location>
</feature>
<dbReference type="GO" id="GO:0008233">
    <property type="term" value="F:peptidase activity"/>
    <property type="evidence" value="ECO:0007669"/>
    <property type="project" value="UniProtKB-KW"/>
</dbReference>
<evidence type="ECO:0000256" key="2">
    <source>
        <dbReference type="SAM" id="Phobius"/>
    </source>
</evidence>
<keyword evidence="2" id="KW-1133">Transmembrane helix</keyword>
<dbReference type="Proteomes" id="UP000252254">
    <property type="component" value="Unassembled WGS sequence"/>
</dbReference>
<comment type="caution">
    <text evidence="4">The sequence shown here is derived from an EMBL/GenBank/DDBJ whole genome shotgun (WGS) entry which is preliminary data.</text>
</comment>
<evidence type="ECO:0000256" key="1">
    <source>
        <dbReference type="SAM" id="MobiDB-lite"/>
    </source>
</evidence>
<evidence type="ECO:0000313" key="4">
    <source>
        <dbReference type="EMBL" id="RBO93540.1"/>
    </source>
</evidence>
<dbReference type="Pfam" id="PF13559">
    <property type="entry name" value="DUF4129"/>
    <property type="match status" value="1"/>
</dbReference>
<dbReference type="Pfam" id="PF11992">
    <property type="entry name" value="TgpA_N"/>
    <property type="match status" value="1"/>
</dbReference>
<dbReference type="SMART" id="SM00460">
    <property type="entry name" value="TGc"/>
    <property type="match status" value="1"/>
</dbReference>
<feature type="transmembrane region" description="Helical" evidence="2">
    <location>
        <begin position="38"/>
        <end position="57"/>
    </location>
</feature>
<dbReference type="AlphaFoldDB" id="A0A366DTX2"/>
<keyword evidence="4" id="KW-0378">Hydrolase</keyword>
<feature type="transmembrane region" description="Helical" evidence="2">
    <location>
        <begin position="614"/>
        <end position="637"/>
    </location>
</feature>
<dbReference type="SUPFAM" id="SSF54001">
    <property type="entry name" value="Cysteine proteinases"/>
    <property type="match status" value="1"/>
</dbReference>
<feature type="transmembrane region" description="Helical" evidence="2">
    <location>
        <begin position="143"/>
        <end position="163"/>
    </location>
</feature>
<keyword evidence="2" id="KW-0472">Membrane</keyword>
<dbReference type="PANTHER" id="PTHR42736:SF1">
    <property type="entry name" value="PROTEIN-GLUTAMINE GAMMA-GLUTAMYLTRANSFERASE"/>
    <property type="match status" value="1"/>
</dbReference>
<sequence length="737" mass="84475">MPKHQQITQSKVFSVLLYVGGFLLLLEWLYPLGDISDTGNVIAFVLFAGFCFLLSLIKLTRWIAIPLKTIAAVVILDGLFLQATITTSAWFQEFYLQLQYNIQLIQQPVFTAFTPFFRTMLFLVLLWLISYLLYYWLVVINRVFLFVLFTFIYITILDTFTTYQANGAIIRALVISLFVLAVSSYLNQMKRESIRPVFGKWFVSSLLPVLVLLPILTAVGFAAPKFEPKWPDPVPFLTSTANYAGFGEGGSDVTKKVGYGEDDSQLGGSFIQDNTTVFIAESPRQHYWRIESKDEYTGKGWERSTELDYHSQANGEIDLNLFTSEVETNELEATISYTSGANFTRAVYPYGTRTITSSDPVDYLLDQETGIIETEHADLQQMNGNYQIQYDYPSFSITQLKENNHNDPTEITDRYLQLPNSLPDRVIELAENITAEDNNRYDKTKSIERYFGASGFEYKTEDVAVPARGQDYVDQFLFETQVGYCDNFSTSMVVMLRALDIPTRWVKGFTGGQLDDSVVQPGDIKTYEVTNGNAHSWVEVYFPEVGWVPFEPTVGFSNSVNFYQETSGEQTDTSTEEDTMNGEEQQQEEQQPEEQEKQEEAEQNASSAQENSEFIMPLWLILGMFVVLVGAAVTLYVTRYKWMTKWMLHRYDNFASMQDFEHGYHYLLGKLQHDGMKKASSQTLREYATTVDKQLGTNQMTQLTEIYEQILYRKETAPVQVTEAHRLWKDMLNKRLS</sequence>
<dbReference type="EMBL" id="QNRI01000011">
    <property type="protein sequence ID" value="RBO93540.1"/>
    <property type="molecule type" value="Genomic_DNA"/>
</dbReference>
<keyword evidence="5" id="KW-1185">Reference proteome</keyword>
<feature type="region of interest" description="Disordered" evidence="1">
    <location>
        <begin position="566"/>
        <end position="608"/>
    </location>
</feature>
<dbReference type="RefSeq" id="WP_113869900.1">
    <property type="nucleotide sequence ID" value="NZ_BAABQN010000010.1"/>
</dbReference>
<feature type="transmembrane region" description="Helical" evidence="2">
    <location>
        <begin position="169"/>
        <end position="186"/>
    </location>
</feature>
<keyword evidence="2" id="KW-0812">Transmembrane</keyword>
<dbReference type="InterPro" id="IPR025403">
    <property type="entry name" value="TgpA-like_C"/>
</dbReference>
<protein>
    <submittedName>
        <fullName evidence="4">Transglutaminase-like putative cysteine protease</fullName>
    </submittedName>
</protein>
<gene>
    <name evidence="4" type="ORF">DES48_11151</name>
</gene>
<dbReference type="Pfam" id="PF01841">
    <property type="entry name" value="Transglut_core"/>
    <property type="match status" value="1"/>
</dbReference>
<keyword evidence="4" id="KW-0645">Protease</keyword>
<feature type="transmembrane region" description="Helical" evidence="2">
    <location>
        <begin position="69"/>
        <end position="91"/>
    </location>
</feature>
<dbReference type="InterPro" id="IPR038765">
    <property type="entry name" value="Papain-like_cys_pep_sf"/>
</dbReference>